<feature type="transmembrane region" description="Helical" evidence="1">
    <location>
        <begin position="101"/>
        <end position="125"/>
    </location>
</feature>
<dbReference type="Pfam" id="PF10990">
    <property type="entry name" value="DUF2809"/>
    <property type="match status" value="1"/>
</dbReference>
<dbReference type="InterPro" id="IPR021257">
    <property type="entry name" value="DUF2809"/>
</dbReference>
<evidence type="ECO:0000313" key="3">
    <source>
        <dbReference type="Proteomes" id="UP000290407"/>
    </source>
</evidence>
<dbReference type="EMBL" id="SBLB01000003">
    <property type="protein sequence ID" value="RYC69910.1"/>
    <property type="molecule type" value="Genomic_DNA"/>
</dbReference>
<feature type="transmembrane region" description="Helical" evidence="1">
    <location>
        <begin position="33"/>
        <end position="55"/>
    </location>
</feature>
<evidence type="ECO:0000256" key="1">
    <source>
        <dbReference type="SAM" id="Phobius"/>
    </source>
</evidence>
<sequence length="135" mass="15070">MSIQRNRLAYVGFVALALLAGLASRRFFGGIPFIGLYAGDVLWALMVFFGFCTLLPGWPAGWLALVTLLFSFGIEASQLIHEPWLEAIRATRLGGLILGFSFVWSDLLCYSLGALIGYLMDAYLMPGRYRRILKR</sequence>
<protein>
    <submittedName>
        <fullName evidence="2">DUF2809 domain-containing protein</fullName>
    </submittedName>
</protein>
<feature type="transmembrane region" description="Helical" evidence="1">
    <location>
        <begin position="62"/>
        <end position="81"/>
    </location>
</feature>
<keyword evidence="1" id="KW-0812">Transmembrane</keyword>
<evidence type="ECO:0000313" key="2">
    <source>
        <dbReference type="EMBL" id="RYC69910.1"/>
    </source>
</evidence>
<keyword evidence="1" id="KW-0472">Membrane</keyword>
<keyword evidence="1" id="KW-1133">Transmembrane helix</keyword>
<organism evidence="2 3">
    <name type="scientific">Spirosoma sordidisoli</name>
    <dbReference type="NCBI Taxonomy" id="2502893"/>
    <lineage>
        <taxon>Bacteria</taxon>
        <taxon>Pseudomonadati</taxon>
        <taxon>Bacteroidota</taxon>
        <taxon>Cytophagia</taxon>
        <taxon>Cytophagales</taxon>
        <taxon>Cytophagaceae</taxon>
        <taxon>Spirosoma</taxon>
    </lineage>
</organism>
<keyword evidence="3" id="KW-1185">Reference proteome</keyword>
<dbReference type="Proteomes" id="UP000290407">
    <property type="component" value="Unassembled WGS sequence"/>
</dbReference>
<name>A0A4Q2UQI4_9BACT</name>
<dbReference type="AlphaFoldDB" id="A0A4Q2UQI4"/>
<accession>A0A4Q2UQI4</accession>
<gene>
    <name evidence="2" type="ORF">EQG79_14930</name>
</gene>
<comment type="caution">
    <text evidence="2">The sequence shown here is derived from an EMBL/GenBank/DDBJ whole genome shotgun (WGS) entry which is preliminary data.</text>
</comment>
<reference evidence="2 3" key="1">
    <citation type="submission" date="2019-01" db="EMBL/GenBank/DDBJ databases">
        <title>Spirosoma flava sp. nov., a propanil-degrading bacterium isolated from herbicide-contaminated soil.</title>
        <authorList>
            <person name="Zhang L."/>
            <person name="Jiang J.-D."/>
        </authorList>
    </citation>
    <scope>NUCLEOTIDE SEQUENCE [LARGE SCALE GENOMIC DNA]</scope>
    <source>
        <strain evidence="2 3">TY50</strain>
    </source>
</reference>
<proteinExistence type="predicted"/>